<dbReference type="EMBL" id="CP110422">
    <property type="protein sequence ID" value="WAQ82473.1"/>
    <property type="molecule type" value="Genomic_DNA"/>
</dbReference>
<dbReference type="GeneID" id="77807741"/>
<dbReference type="Proteomes" id="UP001164743">
    <property type="component" value="Chromosome 2A"/>
</dbReference>
<feature type="signal peptide" evidence="2">
    <location>
        <begin position="1"/>
        <end position="23"/>
    </location>
</feature>
<dbReference type="RefSeq" id="XP_053018028.1">
    <property type="nucleotide sequence ID" value="XM_053166847.1"/>
</dbReference>
<evidence type="ECO:0000313" key="4">
    <source>
        <dbReference type="Proteomes" id="UP001164743"/>
    </source>
</evidence>
<evidence type="ECO:0000313" key="3">
    <source>
        <dbReference type="EMBL" id="WAQ82473.1"/>
    </source>
</evidence>
<keyword evidence="2" id="KW-0732">Signal</keyword>
<feature type="region of interest" description="Disordered" evidence="1">
    <location>
        <begin position="151"/>
        <end position="202"/>
    </location>
</feature>
<sequence length="472" mass="53903">MISFKRVLLGVATFHLKLITATTGGIFPTKNHDIDSEIFGSLGEITNNSPWRSKMHISDKNTFNIMDVDPVPIESSPGFFSDVYNNCKSAGSVPPSSLSNSIVVGNKGIQNAHDAYHPLLKECGWYEGLGVDQQAQYQSLPTVISLTKPRPSASHLEWKSRAKTMKGAKKTKQISPQTPNKDKPESLIHAKDQTGNRKFNKSTQVTTKLLFRELQEAKKDKLLHNQFVEARDKKYDTKAKESKAAEDLEKKIEDNRDAIVNAYRVPNRAEYRVTLTQFLPQPDSELEGKEIAIYPSYSRHGDKFPRDGIQETHNAYIKLLSTPSKTLPEATMKANRVLFRTKMIGHYLDYLQQFPEIFSKAQLQSKISDEDHEHLLEWFYNLVFKDTQDHPPLMGWAELFQLDEKRRKKFNAAQILIYKFITQGGGLTIPEIGYVAIELRKIWLRSQYPKLEEQKLNSLVAEVESFLFTHTT</sequence>
<evidence type="ECO:0000256" key="1">
    <source>
        <dbReference type="SAM" id="MobiDB-lite"/>
    </source>
</evidence>
<organism evidence="3 4">
    <name type="scientific">Puccinia triticina</name>
    <dbReference type="NCBI Taxonomy" id="208348"/>
    <lineage>
        <taxon>Eukaryota</taxon>
        <taxon>Fungi</taxon>
        <taxon>Dikarya</taxon>
        <taxon>Basidiomycota</taxon>
        <taxon>Pucciniomycotina</taxon>
        <taxon>Pucciniomycetes</taxon>
        <taxon>Pucciniales</taxon>
        <taxon>Pucciniaceae</taxon>
        <taxon>Puccinia</taxon>
    </lineage>
</organism>
<protein>
    <recommendedName>
        <fullName evidence="5">G-patch domain-containing protein</fullName>
    </recommendedName>
</protein>
<evidence type="ECO:0000256" key="2">
    <source>
        <dbReference type="SAM" id="SignalP"/>
    </source>
</evidence>
<feature type="chain" id="PRO_5046958887" description="G-patch domain-containing protein" evidence="2">
    <location>
        <begin position="24"/>
        <end position="472"/>
    </location>
</feature>
<keyword evidence="4" id="KW-1185">Reference proteome</keyword>
<evidence type="ECO:0008006" key="5">
    <source>
        <dbReference type="Google" id="ProtNLM"/>
    </source>
</evidence>
<feature type="compositionally biased region" description="Basic residues" evidence="1">
    <location>
        <begin position="161"/>
        <end position="172"/>
    </location>
</feature>
<feature type="compositionally biased region" description="Basic and acidic residues" evidence="1">
    <location>
        <begin position="180"/>
        <end position="195"/>
    </location>
</feature>
<proteinExistence type="predicted"/>
<accession>A0ABY7CC38</accession>
<reference evidence="3" key="1">
    <citation type="submission" date="2022-10" db="EMBL/GenBank/DDBJ databases">
        <title>Puccinia triticina Genome sequencing and assembly.</title>
        <authorList>
            <person name="Li C."/>
        </authorList>
    </citation>
    <scope>NUCLEOTIDE SEQUENCE</scope>
    <source>
        <strain evidence="3">Pt15</strain>
    </source>
</reference>
<name>A0ABY7CC38_9BASI</name>
<gene>
    <name evidence="3" type="ORF">PtA15_2A790</name>
</gene>